<dbReference type="AlphaFoldDB" id="A0A1D9QBZ8"/>
<protein>
    <submittedName>
        <fullName evidence="1">Uncharacterized protein</fullName>
    </submittedName>
</protein>
<sequence>MGFVLFHAIRILEGISRLSGRSDSKMPIIGSPYSILPLNPRRSLGAYVGHYIAHTGSDFVSSKS</sequence>
<proteinExistence type="predicted"/>
<gene>
    <name evidence="1" type="ORF">sscle_09g070720</name>
</gene>
<name>A0A1D9QBZ8_SCLS1</name>
<dbReference type="EMBL" id="CP017822">
    <property type="protein sequence ID" value="APA12302.1"/>
    <property type="molecule type" value="Genomic_DNA"/>
</dbReference>
<dbReference type="VEuPathDB" id="FungiDB:sscle_09g070720"/>
<organism evidence="1 2">
    <name type="scientific">Sclerotinia sclerotiorum (strain ATCC 18683 / 1980 / Ss-1)</name>
    <name type="common">White mold</name>
    <name type="synonym">Whetzelinia sclerotiorum</name>
    <dbReference type="NCBI Taxonomy" id="665079"/>
    <lineage>
        <taxon>Eukaryota</taxon>
        <taxon>Fungi</taxon>
        <taxon>Dikarya</taxon>
        <taxon>Ascomycota</taxon>
        <taxon>Pezizomycotina</taxon>
        <taxon>Leotiomycetes</taxon>
        <taxon>Helotiales</taxon>
        <taxon>Sclerotiniaceae</taxon>
        <taxon>Sclerotinia</taxon>
    </lineage>
</organism>
<evidence type="ECO:0000313" key="2">
    <source>
        <dbReference type="Proteomes" id="UP000177798"/>
    </source>
</evidence>
<evidence type="ECO:0000313" key="1">
    <source>
        <dbReference type="EMBL" id="APA12302.1"/>
    </source>
</evidence>
<reference evidence="2" key="1">
    <citation type="journal article" date="2017" name="Genome Biol. Evol.">
        <title>The complete genome sequence of the phytopathogenic fungus Sclerotinia sclerotiorum reveals insights into the genome architecture of broad host range pathogens.</title>
        <authorList>
            <person name="Derbyshire M."/>
            <person name="Denton-Giles M."/>
            <person name="Hegedus D."/>
            <person name="Seifbarghy S."/>
            <person name="Rollins J."/>
            <person name="van Kan J."/>
            <person name="Seidl M.F."/>
            <person name="Faino L."/>
            <person name="Mbengue M."/>
            <person name="Navaud O."/>
            <person name="Raffaele S."/>
            <person name="Hammond-Kosack K."/>
            <person name="Heard S."/>
            <person name="Oliver R."/>
        </authorList>
    </citation>
    <scope>NUCLEOTIDE SEQUENCE [LARGE SCALE GENOMIC DNA]</scope>
    <source>
        <strain evidence="2">ATCC 18683 / 1980 / Ss-1</strain>
    </source>
</reference>
<accession>A0A1D9QBZ8</accession>
<dbReference type="Proteomes" id="UP000177798">
    <property type="component" value="Chromosome 9"/>
</dbReference>